<reference evidence="3 4" key="1">
    <citation type="submission" date="2016-11" db="EMBL/GenBank/DDBJ databases">
        <authorList>
            <person name="Jaros S."/>
            <person name="Januszkiewicz K."/>
            <person name="Wedrychowicz H."/>
        </authorList>
    </citation>
    <scope>NUCLEOTIDE SEQUENCE [LARGE SCALE GENOMIC DNA]</scope>
    <source>
        <strain evidence="3 4">GAS138</strain>
    </source>
</reference>
<feature type="signal peptide" evidence="2">
    <location>
        <begin position="1"/>
        <end position="21"/>
    </location>
</feature>
<keyword evidence="2" id="KW-0732">Signal</keyword>
<feature type="chain" id="PRO_5012115743" evidence="2">
    <location>
        <begin position="22"/>
        <end position="67"/>
    </location>
</feature>
<evidence type="ECO:0000256" key="1">
    <source>
        <dbReference type="SAM" id="MobiDB-lite"/>
    </source>
</evidence>
<evidence type="ECO:0000313" key="3">
    <source>
        <dbReference type="EMBL" id="SHH41907.1"/>
    </source>
</evidence>
<accession>A0A1M5STX5</accession>
<gene>
    <name evidence="3" type="ORF">SAMN05443248_4745</name>
</gene>
<evidence type="ECO:0000256" key="2">
    <source>
        <dbReference type="SAM" id="SignalP"/>
    </source>
</evidence>
<dbReference type="AlphaFoldDB" id="A0A1M5STX5"/>
<organism evidence="3 4">
    <name type="scientific">Bradyrhizobium erythrophlei</name>
    <dbReference type="NCBI Taxonomy" id="1437360"/>
    <lineage>
        <taxon>Bacteria</taxon>
        <taxon>Pseudomonadati</taxon>
        <taxon>Pseudomonadota</taxon>
        <taxon>Alphaproteobacteria</taxon>
        <taxon>Hyphomicrobiales</taxon>
        <taxon>Nitrobacteraceae</taxon>
        <taxon>Bradyrhizobium</taxon>
    </lineage>
</organism>
<proteinExistence type="predicted"/>
<dbReference type="RefSeq" id="WP_154072448.1">
    <property type="nucleotide sequence ID" value="NZ_LT670817.1"/>
</dbReference>
<dbReference type="Proteomes" id="UP000189796">
    <property type="component" value="Chromosome I"/>
</dbReference>
<feature type="region of interest" description="Disordered" evidence="1">
    <location>
        <begin position="31"/>
        <end position="67"/>
    </location>
</feature>
<feature type="compositionally biased region" description="Low complexity" evidence="1">
    <location>
        <begin position="44"/>
        <end position="54"/>
    </location>
</feature>
<dbReference type="EMBL" id="LT670817">
    <property type="protein sequence ID" value="SHH41907.1"/>
    <property type="molecule type" value="Genomic_DNA"/>
</dbReference>
<evidence type="ECO:0000313" key="4">
    <source>
        <dbReference type="Proteomes" id="UP000189796"/>
    </source>
</evidence>
<sequence length="67" mass="6759">MKITTIVLAVAFALSSSFALAYSGHRHHHHMRYHSASPNGTAGGATSLSGTGSSQFGGSVAGSTGRN</sequence>
<protein>
    <submittedName>
        <fullName evidence="3">Uncharacterized protein</fullName>
    </submittedName>
</protein>
<name>A0A1M5STX5_9BRAD</name>